<gene>
    <name evidence="8" type="ORF">GT755_28995</name>
</gene>
<feature type="binding site" evidence="6">
    <location>
        <position position="810"/>
    </location>
    <ligand>
        <name>Zn(2+)</name>
        <dbReference type="ChEBI" id="CHEBI:29105"/>
    </ligand>
</feature>
<evidence type="ECO:0000256" key="3">
    <source>
        <dbReference type="ARBA" id="ARBA00022741"/>
    </source>
</evidence>
<dbReference type="GO" id="GO:0005524">
    <property type="term" value="F:ATP binding"/>
    <property type="evidence" value="ECO:0007669"/>
    <property type="project" value="UniProtKB-KW"/>
</dbReference>
<keyword evidence="6" id="KW-0862">Zinc</keyword>
<dbReference type="EMBL" id="WXEW01000009">
    <property type="protein sequence ID" value="NAS25708.1"/>
    <property type="molecule type" value="Genomic_DNA"/>
</dbReference>
<proteinExistence type="predicted"/>
<dbReference type="SUPFAM" id="SSF158745">
    <property type="entry name" value="LanC-like"/>
    <property type="match status" value="1"/>
</dbReference>
<reference evidence="8 9" key="1">
    <citation type="submission" date="2020-01" db="EMBL/GenBank/DDBJ databases">
        <title>Herbidospora sp. NEAU-GS84 nov., a novel actinomycete isolated from soil.</title>
        <authorList>
            <person name="Han L."/>
        </authorList>
    </citation>
    <scope>NUCLEOTIDE SEQUENCE [LARGE SCALE GENOMIC DNA]</scope>
    <source>
        <strain evidence="8 9">NEAU-GS84</strain>
    </source>
</reference>
<dbReference type="RefSeq" id="WP_161482751.1">
    <property type="nucleotide sequence ID" value="NZ_WXEW01000009.1"/>
</dbReference>
<evidence type="ECO:0000256" key="1">
    <source>
        <dbReference type="ARBA" id="ARBA00012513"/>
    </source>
</evidence>
<dbReference type="CDD" id="cd04791">
    <property type="entry name" value="LanC_SerThrkinase"/>
    <property type="match status" value="1"/>
</dbReference>
<dbReference type="InterPro" id="IPR050660">
    <property type="entry name" value="NEK_Ser/Thr_kinase"/>
</dbReference>
<dbReference type="NCBIfam" id="NF038150">
    <property type="entry name" value="lanthi_synth_IV"/>
    <property type="match status" value="1"/>
</dbReference>
<dbReference type="Pfam" id="PF00069">
    <property type="entry name" value="Pkinase"/>
    <property type="match status" value="1"/>
</dbReference>
<dbReference type="Pfam" id="PF25816">
    <property type="entry name" value="RamC_N"/>
    <property type="match status" value="1"/>
</dbReference>
<dbReference type="EC" id="2.7.11.1" evidence="1"/>
<evidence type="ECO:0000256" key="4">
    <source>
        <dbReference type="ARBA" id="ARBA00022777"/>
    </source>
</evidence>
<evidence type="ECO:0000313" key="9">
    <source>
        <dbReference type="Proteomes" id="UP000479526"/>
    </source>
</evidence>
<dbReference type="SUPFAM" id="SSF56112">
    <property type="entry name" value="Protein kinase-like (PK-like)"/>
    <property type="match status" value="1"/>
</dbReference>
<sequence>MSTGDRHLLRDIAEAVLRRTAEDAPAAEQQTVAGWRVRVDTPWTYLTPVGWAKRAQGWKLHVSATPLSAPVVLARAAEVLGRHRCSFKFASTLEELRGLLSRQTNRGSVGKFITVYPPDDEAAVTLAEELHTATYGLPGPPVLSDRLYRPGSRVHYRFGGFAAPSSLSNDGTYAYRLTAPDGTTVADERNAWYSPPAWARCPFESGQAPVLKEAPEAVLLAGRYVVREAIRHGAKGGVFLAEDRTEGGEVVIKRARPHVGIFLDGRDERDQLRHEARMLELFEPLGVTARKVALFEQDDNVFLVQERLAGTVLTDWRPAGERREAVLRLARRLTELVSAVHAQGYVLRDLTPNNVMITDDGDCLLIDLEMAARPGDPVSPAFTPGYAPPEQVRARWHTPAPGVSADLYALGATLFYLASGCHPTLADDQPAGARSWEARIETLVTTAAARDPLVTALSPLVLGLMREDPERRWDLGRVTAFLREPLPSTAPGPLRLGVHQQERLLLDGLTYTLSTMAQAEVRDPAPRGRLWPVTGFGATADPCAVQHGSAGVLTLLASLLGTDGWGTVQLEACLRDAARWTARRLAAEERPSPGLFFGRAGIAWGLYEAGRALDDQSLRETGLDLALGLPADWPNPDMCHGLAGVGLTALHLWHATGDVRFRDHAHACADTLLRAARRTPDTVLWPIPDDFDSSLAGATHYGFGHGAAGIGAYLLAAGTALGRQDCTEIAVAAGEMLVAAAELRDGAASWPIGPGQESGMQHWCNGASGIGTFLIRLHAATGAPRFRQAAETAAVTVHGQRLRVGNAACHGLAGDGQFLLDLADALDDPSYREQAEELAAVLWARAVVRDGLLVVPDEGGREAAIGWNTGLAGVLDFLHRLRHVGPRPWSADATPTGSRA</sequence>
<comment type="caution">
    <text evidence="8">The sequence shown here is derived from an EMBL/GenBank/DDBJ whole genome shotgun (WGS) entry which is preliminary data.</text>
</comment>
<evidence type="ECO:0000256" key="5">
    <source>
        <dbReference type="ARBA" id="ARBA00022840"/>
    </source>
</evidence>
<name>A0A7C9JBF2_9ACTN</name>
<keyword evidence="6" id="KW-0479">Metal-binding</keyword>
<dbReference type="InterPro" id="IPR000719">
    <property type="entry name" value="Prot_kinase_dom"/>
</dbReference>
<feature type="domain" description="Protein kinase" evidence="7">
    <location>
        <begin position="224"/>
        <end position="482"/>
    </location>
</feature>
<protein>
    <recommendedName>
        <fullName evidence="1">non-specific serine/threonine protein kinase</fullName>
        <ecNumber evidence="1">2.7.11.1</ecNumber>
    </recommendedName>
</protein>
<keyword evidence="4 8" id="KW-0418">Kinase</keyword>
<dbReference type="Proteomes" id="UP000479526">
    <property type="component" value="Unassembled WGS sequence"/>
</dbReference>
<evidence type="ECO:0000259" key="7">
    <source>
        <dbReference type="PROSITE" id="PS50011"/>
    </source>
</evidence>
<dbReference type="SMART" id="SM00220">
    <property type="entry name" value="S_TKc"/>
    <property type="match status" value="1"/>
</dbReference>
<evidence type="ECO:0000256" key="6">
    <source>
        <dbReference type="PIRSR" id="PIRSR607822-1"/>
    </source>
</evidence>
<dbReference type="InterPro" id="IPR011009">
    <property type="entry name" value="Kinase-like_dom_sf"/>
</dbReference>
<dbReference type="InterPro" id="IPR058053">
    <property type="entry name" value="RamC_C"/>
</dbReference>
<keyword evidence="5" id="KW-0067">ATP-binding</keyword>
<keyword evidence="9" id="KW-1185">Reference proteome</keyword>
<evidence type="ECO:0000256" key="2">
    <source>
        <dbReference type="ARBA" id="ARBA00022679"/>
    </source>
</evidence>
<dbReference type="PANTHER" id="PTHR43671:SF13">
    <property type="entry name" value="SERINE_THREONINE-PROTEIN KINASE NEK2"/>
    <property type="match status" value="1"/>
</dbReference>
<keyword evidence="3" id="KW-0547">Nucleotide-binding</keyword>
<dbReference type="Pfam" id="PF05147">
    <property type="entry name" value="LANC_like"/>
    <property type="match status" value="1"/>
</dbReference>
<evidence type="ECO:0000313" key="8">
    <source>
        <dbReference type="EMBL" id="NAS25708.1"/>
    </source>
</evidence>
<accession>A0A7C9JBF2</accession>
<dbReference type="GO" id="GO:0031179">
    <property type="term" value="P:peptide modification"/>
    <property type="evidence" value="ECO:0007669"/>
    <property type="project" value="InterPro"/>
</dbReference>
<dbReference type="InterPro" id="IPR057929">
    <property type="entry name" value="RamC_N"/>
</dbReference>
<dbReference type="PANTHER" id="PTHR43671">
    <property type="entry name" value="SERINE/THREONINE-PROTEIN KINASE NEK"/>
    <property type="match status" value="1"/>
</dbReference>
<dbReference type="GO" id="GO:0004674">
    <property type="term" value="F:protein serine/threonine kinase activity"/>
    <property type="evidence" value="ECO:0007669"/>
    <property type="project" value="UniProtKB-KW"/>
</dbReference>
<dbReference type="Gene3D" id="1.50.10.20">
    <property type="match status" value="1"/>
</dbReference>
<feature type="binding site" evidence="6">
    <location>
        <position position="809"/>
    </location>
    <ligand>
        <name>Zn(2+)</name>
        <dbReference type="ChEBI" id="CHEBI:29105"/>
    </ligand>
</feature>
<dbReference type="InterPro" id="IPR007822">
    <property type="entry name" value="LANC-like"/>
</dbReference>
<keyword evidence="2" id="KW-0808">Transferase</keyword>
<feature type="binding site" evidence="6">
    <location>
        <position position="764"/>
    </location>
    <ligand>
        <name>Zn(2+)</name>
        <dbReference type="ChEBI" id="CHEBI:29105"/>
    </ligand>
</feature>
<dbReference type="AlphaFoldDB" id="A0A7C9JBF2"/>
<organism evidence="8 9">
    <name type="scientific">Herbidospora solisilvae</name>
    <dbReference type="NCBI Taxonomy" id="2696284"/>
    <lineage>
        <taxon>Bacteria</taxon>
        <taxon>Bacillati</taxon>
        <taxon>Actinomycetota</taxon>
        <taxon>Actinomycetes</taxon>
        <taxon>Streptosporangiales</taxon>
        <taxon>Streptosporangiaceae</taxon>
        <taxon>Herbidospora</taxon>
    </lineage>
</organism>
<dbReference type="Gene3D" id="3.30.200.20">
    <property type="entry name" value="Phosphorylase Kinase, domain 1"/>
    <property type="match status" value="1"/>
</dbReference>
<dbReference type="SMART" id="SM01260">
    <property type="entry name" value="LANC_like"/>
    <property type="match status" value="1"/>
</dbReference>
<dbReference type="GO" id="GO:0046872">
    <property type="term" value="F:metal ion binding"/>
    <property type="evidence" value="ECO:0007669"/>
    <property type="project" value="UniProtKB-KW"/>
</dbReference>
<dbReference type="PRINTS" id="PR01950">
    <property type="entry name" value="LANCSUPER"/>
</dbReference>
<dbReference type="Gene3D" id="1.10.510.10">
    <property type="entry name" value="Transferase(Phosphotransferase) domain 1"/>
    <property type="match status" value="1"/>
</dbReference>
<keyword evidence="8" id="KW-0723">Serine/threonine-protein kinase</keyword>
<dbReference type="PROSITE" id="PS50011">
    <property type="entry name" value="PROTEIN_KINASE_DOM"/>
    <property type="match status" value="1"/>
</dbReference>